<reference evidence="1" key="1">
    <citation type="submission" date="2022-05" db="EMBL/GenBank/DDBJ databases">
        <authorList>
            <person name="Pankratov T."/>
        </authorList>
    </citation>
    <scope>NUCLEOTIDE SEQUENCE</scope>
    <source>
        <strain evidence="1">BP6-180914</strain>
    </source>
</reference>
<protein>
    <submittedName>
        <fullName evidence="1">Uncharacterized protein</fullName>
    </submittedName>
</protein>
<keyword evidence="2" id="KW-1185">Reference proteome</keyword>
<dbReference type="AlphaFoldDB" id="A0AA42CIS3"/>
<dbReference type="EMBL" id="JAMOIM010000006">
    <property type="protein sequence ID" value="MCW6508689.1"/>
    <property type="molecule type" value="Genomic_DNA"/>
</dbReference>
<evidence type="ECO:0000313" key="2">
    <source>
        <dbReference type="Proteomes" id="UP001165667"/>
    </source>
</evidence>
<name>A0AA42CIS3_9HYPH</name>
<comment type="caution">
    <text evidence="1">The sequence shown here is derived from an EMBL/GenBank/DDBJ whole genome shotgun (WGS) entry which is preliminary data.</text>
</comment>
<proteinExistence type="predicted"/>
<accession>A0AA42CIS3</accession>
<dbReference type="Proteomes" id="UP001165667">
    <property type="component" value="Unassembled WGS sequence"/>
</dbReference>
<evidence type="ECO:0000313" key="1">
    <source>
        <dbReference type="EMBL" id="MCW6508689.1"/>
    </source>
</evidence>
<organism evidence="1 2">
    <name type="scientific">Lichenifustis flavocetrariae</name>
    <dbReference type="NCBI Taxonomy" id="2949735"/>
    <lineage>
        <taxon>Bacteria</taxon>
        <taxon>Pseudomonadati</taxon>
        <taxon>Pseudomonadota</taxon>
        <taxon>Alphaproteobacteria</taxon>
        <taxon>Hyphomicrobiales</taxon>
        <taxon>Lichenihabitantaceae</taxon>
        <taxon>Lichenifustis</taxon>
    </lineage>
</organism>
<sequence length="101" mass="11356">MGVPNFRFVASSDEAPELDAQFWRDVDASDRLASRFKANLYLRELCRSKAWDEAGFPEAAATHFAREHREAALLREVRARGYRLFGSDLDDLAGPRLAIAG</sequence>
<dbReference type="RefSeq" id="WP_282585055.1">
    <property type="nucleotide sequence ID" value="NZ_JAMOIM010000006.1"/>
</dbReference>
<gene>
    <name evidence="1" type="ORF">M8523_11735</name>
</gene>